<evidence type="ECO:0000256" key="1">
    <source>
        <dbReference type="SAM" id="SignalP"/>
    </source>
</evidence>
<dbReference type="Pfam" id="PF18962">
    <property type="entry name" value="Por_Secre_tail"/>
    <property type="match status" value="1"/>
</dbReference>
<protein>
    <submittedName>
        <fullName evidence="3">T9SS type A sorting domain-containing protein</fullName>
    </submittedName>
</protein>
<dbReference type="Proteomes" id="UP000318733">
    <property type="component" value="Unassembled WGS sequence"/>
</dbReference>
<name>A0A556MKR7_9SPHI</name>
<comment type="caution">
    <text evidence="3">The sequence shown here is derived from an EMBL/GenBank/DDBJ whole genome shotgun (WGS) entry which is preliminary data.</text>
</comment>
<organism evidence="3 4">
    <name type="scientific">Mucilaginibacter corticis</name>
    <dbReference type="NCBI Taxonomy" id="2597670"/>
    <lineage>
        <taxon>Bacteria</taxon>
        <taxon>Pseudomonadati</taxon>
        <taxon>Bacteroidota</taxon>
        <taxon>Sphingobacteriia</taxon>
        <taxon>Sphingobacteriales</taxon>
        <taxon>Sphingobacteriaceae</taxon>
        <taxon>Mucilaginibacter</taxon>
    </lineage>
</organism>
<accession>A0A556MKR7</accession>
<keyword evidence="4" id="KW-1185">Reference proteome</keyword>
<sequence length="979" mass="104039">MKTFLQKLLLLVCLFGALGYGKAYATPTITLTSPAAVTVLPGGTFTITATITKFLTTLNLSNVTLTVPPSSVISNTITGSTYSYSSGPLTVSTTPGTYLYQLTATDAGGLGGGMSGNTTITVTVSKTYNWNGAGTSFSTGTNWTPTGPPTANDIAQIGVLTYASGTNQPSIGTSTGVFQLVLGPNNTPALTIGSTATLSVGNDAIVNASTNASLVGAGALSVSGNFTNGTGSNFSITSNGLLTVKNSFTNNSTATFTGTSSSTVNIAGGTQTITNLNTTASPTVKFGNVIFAGGTKTFAAGGYYSVAAGSTMLVGTSTTVIIPNSSPTNYTHLVFLTDLVSPYVNYAQIATIPSGSSIQGNIDYPVNFTGGAGYRNYRSMASPVYDNTTTYSASNGTYKYSNLKSTFIITGTGGATNGFDLSSNNGSTIKTYVPATNGYTFLPNLTSPTSVATTGVGFYMYFRGNRTPTGTTTAADFFGSKTNKVLGGGSYAIPEANMVYTYTGIPNQGNVTTDFGTLASGATNKNYYFMANPYAATLDFDQVYTSNPYLYIDATLSILGYPIFPQCYIWNPPTASYIIYDSKNPTASPGKRYIVPGQGFFVRANTSNTLLNVSPTTITITESMKSVGSNSNAGRYLNSAPAQASAEPPIMRLQAYKNENFNEEIGIVLNSTSKDSLDNGDGGHLEWTNMILSTITPDNQYLSIDKRSIKEKRKIIPLYINSATDSIYTFKTMYSSAVMKANYRVWLRDHLTGDSIDIAHNNYDFRIDLTNTATVGSKRFDLVLVQTPPPATVLTFSGKLNADKKGVLNWQTSAYVPGVTYQLQRSADSINFVNIDAALVPADSIVNNNYQYIDDKINPGKNYYRLIQTDLFNNQVISSTVMLDNSGITVSEKEVKGIMLYPNPVVTNSFNIISEKTYSGKITLTIYNSNSTVVGKNTFTQLDSTTPIQENVGQLKTGVYVAEVKVDDTVICGIKFIKQ</sequence>
<keyword evidence="1" id="KW-0732">Signal</keyword>
<reference evidence="3 4" key="1">
    <citation type="submission" date="2019-07" db="EMBL/GenBank/DDBJ databases">
        <authorList>
            <person name="Huq M.A."/>
        </authorList>
    </citation>
    <scope>NUCLEOTIDE SEQUENCE [LARGE SCALE GENOMIC DNA]</scope>
    <source>
        <strain evidence="3 4">MAH-19</strain>
    </source>
</reference>
<dbReference type="EMBL" id="VLPK01000002">
    <property type="protein sequence ID" value="TSJ40409.1"/>
    <property type="molecule type" value="Genomic_DNA"/>
</dbReference>
<dbReference type="AlphaFoldDB" id="A0A556MKR7"/>
<dbReference type="OrthoDB" id="101122at2"/>
<evidence type="ECO:0000313" key="4">
    <source>
        <dbReference type="Proteomes" id="UP000318733"/>
    </source>
</evidence>
<dbReference type="InterPro" id="IPR026444">
    <property type="entry name" value="Secre_tail"/>
</dbReference>
<evidence type="ECO:0000259" key="2">
    <source>
        <dbReference type="Pfam" id="PF18962"/>
    </source>
</evidence>
<dbReference type="RefSeq" id="WP_144248447.1">
    <property type="nucleotide sequence ID" value="NZ_VLPK01000002.1"/>
</dbReference>
<feature type="signal peptide" evidence="1">
    <location>
        <begin position="1"/>
        <end position="25"/>
    </location>
</feature>
<feature type="domain" description="Secretion system C-terminal sorting" evidence="2">
    <location>
        <begin position="900"/>
        <end position="970"/>
    </location>
</feature>
<feature type="chain" id="PRO_5022234027" evidence="1">
    <location>
        <begin position="26"/>
        <end position="979"/>
    </location>
</feature>
<evidence type="ECO:0000313" key="3">
    <source>
        <dbReference type="EMBL" id="TSJ40409.1"/>
    </source>
</evidence>
<proteinExistence type="predicted"/>
<gene>
    <name evidence="3" type="ORF">FO440_11665</name>
</gene>